<protein>
    <submittedName>
        <fullName evidence="2">Restriction endonuclease</fullName>
        <ecNumber evidence="2">3.1.21.-</ecNumber>
    </submittedName>
</protein>
<keyword evidence="2" id="KW-0255">Endonuclease</keyword>
<evidence type="ECO:0000259" key="1">
    <source>
        <dbReference type="Pfam" id="PF04471"/>
    </source>
</evidence>
<keyword evidence="3" id="KW-1185">Reference proteome</keyword>
<dbReference type="Pfam" id="PF04471">
    <property type="entry name" value="Mrr_cat"/>
    <property type="match status" value="1"/>
</dbReference>
<evidence type="ECO:0000313" key="2">
    <source>
        <dbReference type="EMBL" id="MFC4638873.1"/>
    </source>
</evidence>
<dbReference type="EMBL" id="JBHSEI010000007">
    <property type="protein sequence ID" value="MFC4638873.1"/>
    <property type="molecule type" value="Genomic_DNA"/>
</dbReference>
<proteinExistence type="predicted"/>
<evidence type="ECO:0000313" key="3">
    <source>
        <dbReference type="Proteomes" id="UP001595952"/>
    </source>
</evidence>
<sequence>MSPSHLEVLVVCLLAKMRYVEVETTTPSHDGGVDMRAELTAGRIVSLGPLSGCRW</sequence>
<keyword evidence="2" id="KW-0540">Nuclease</keyword>
<dbReference type="RefSeq" id="WP_380061874.1">
    <property type="nucleotide sequence ID" value="NZ_JBHSEI010000007.1"/>
</dbReference>
<dbReference type="Proteomes" id="UP001595952">
    <property type="component" value="Unassembled WGS sequence"/>
</dbReference>
<dbReference type="InterPro" id="IPR007560">
    <property type="entry name" value="Restrct_endonuc_IV_Mrr"/>
</dbReference>
<dbReference type="Gene3D" id="3.40.1350.10">
    <property type="match status" value="1"/>
</dbReference>
<organism evidence="2 3">
    <name type="scientific">Deinococcus hohokamensis</name>
    <dbReference type="NCBI Taxonomy" id="309883"/>
    <lineage>
        <taxon>Bacteria</taxon>
        <taxon>Thermotogati</taxon>
        <taxon>Deinococcota</taxon>
        <taxon>Deinococci</taxon>
        <taxon>Deinococcales</taxon>
        <taxon>Deinococcaceae</taxon>
        <taxon>Deinococcus</taxon>
    </lineage>
</organism>
<dbReference type="InterPro" id="IPR011856">
    <property type="entry name" value="tRNA_endonuc-like_dom_sf"/>
</dbReference>
<gene>
    <name evidence="2" type="ORF">ACFO0D_11035</name>
</gene>
<dbReference type="GO" id="GO:0004519">
    <property type="term" value="F:endonuclease activity"/>
    <property type="evidence" value="ECO:0007669"/>
    <property type="project" value="UniProtKB-KW"/>
</dbReference>
<dbReference type="EC" id="3.1.21.-" evidence="2"/>
<feature type="domain" description="Restriction endonuclease type IV Mrr" evidence="1">
    <location>
        <begin position="1"/>
        <end position="38"/>
    </location>
</feature>
<comment type="caution">
    <text evidence="2">The sequence shown here is derived from an EMBL/GenBank/DDBJ whole genome shotgun (WGS) entry which is preliminary data.</text>
</comment>
<reference evidence="3" key="1">
    <citation type="journal article" date="2019" name="Int. J. Syst. Evol. Microbiol.">
        <title>The Global Catalogue of Microorganisms (GCM) 10K type strain sequencing project: providing services to taxonomists for standard genome sequencing and annotation.</title>
        <authorList>
            <consortium name="The Broad Institute Genomics Platform"/>
            <consortium name="The Broad Institute Genome Sequencing Center for Infectious Disease"/>
            <person name="Wu L."/>
            <person name="Ma J."/>
        </authorList>
    </citation>
    <scope>NUCLEOTIDE SEQUENCE [LARGE SCALE GENOMIC DNA]</scope>
    <source>
        <strain evidence="3">CCUG 55995</strain>
    </source>
</reference>
<name>A0ABV9IAG2_9DEIO</name>
<dbReference type="GO" id="GO:0016787">
    <property type="term" value="F:hydrolase activity"/>
    <property type="evidence" value="ECO:0007669"/>
    <property type="project" value="UniProtKB-KW"/>
</dbReference>
<keyword evidence="2" id="KW-0378">Hydrolase</keyword>
<accession>A0ABV9IAG2</accession>